<comment type="catalytic activity">
    <reaction evidence="1">
        <text>DNA(n) + a 2'-deoxyribonucleoside 5'-triphosphate = DNA(n+1) + diphosphate</text>
        <dbReference type="Rhea" id="RHEA:22508"/>
        <dbReference type="Rhea" id="RHEA-COMP:17339"/>
        <dbReference type="Rhea" id="RHEA-COMP:17340"/>
        <dbReference type="ChEBI" id="CHEBI:33019"/>
        <dbReference type="ChEBI" id="CHEBI:61560"/>
        <dbReference type="ChEBI" id="CHEBI:173112"/>
        <dbReference type="EC" id="2.7.7.49"/>
    </reaction>
</comment>
<keyword evidence="1" id="KW-0539">Nucleus</keyword>
<dbReference type="HOGENOM" id="CLU_831803_0_0_1"/>
<feature type="signal peptide" evidence="2">
    <location>
        <begin position="1"/>
        <end position="20"/>
    </location>
</feature>
<comment type="subcellular location">
    <subcellularLocation>
        <location evidence="1">Nucleus</location>
    </subcellularLocation>
    <subcellularLocation>
        <location evidence="1">Chromosome</location>
        <location evidence="1">Telomere</location>
    </subcellularLocation>
</comment>
<protein>
    <recommendedName>
        <fullName evidence="1">Telomerase reverse transcriptase</fullName>
        <ecNumber evidence="1">2.7.7.49</ecNumber>
    </recommendedName>
    <alternativeName>
        <fullName evidence="1">Telomerase catalytic subunit</fullName>
    </alternativeName>
</protein>
<dbReference type="PRINTS" id="PR01365">
    <property type="entry name" value="TELOMERASERT"/>
</dbReference>
<dbReference type="InterPro" id="IPR000477">
    <property type="entry name" value="RT_dom"/>
</dbReference>
<dbReference type="PROSITE" id="PS50878">
    <property type="entry name" value="RT_POL"/>
    <property type="match status" value="1"/>
</dbReference>
<keyword evidence="1" id="KW-0548">Nucleotidyltransferase</keyword>
<dbReference type="GO" id="GO:0003720">
    <property type="term" value="F:telomerase activity"/>
    <property type="evidence" value="ECO:0007669"/>
    <property type="project" value="InterPro"/>
</dbReference>
<proteinExistence type="inferred from homology"/>
<keyword evidence="1" id="KW-0779">Telomere</keyword>
<dbReference type="VEuPathDB" id="MicrosporidiaDB:DI09_56p70"/>
<keyword evidence="1" id="KW-0479">Metal-binding</keyword>
<keyword evidence="5" id="KW-1185">Reference proteome</keyword>
<comment type="caution">
    <text evidence="4">The sequence shown here is derived from an EMBL/GenBank/DDBJ whole genome shotgun (WGS) entry which is preliminary data.</text>
</comment>
<comment type="function">
    <text evidence="1">Telomerase is a ribonucleoprotein enzyme essential for the replication of chromosome termini in most eukaryotes. It elongates telomeres. It is a reverse transcriptase that adds simple sequence repeats to chromosome ends by copying a template sequence within the RNA component of the enzyme.</text>
</comment>
<dbReference type="InterPro" id="IPR003545">
    <property type="entry name" value="Telomerase_RT"/>
</dbReference>
<dbReference type="AlphaFoldDB" id="A0A098VPN0"/>
<keyword evidence="1" id="KW-0158">Chromosome</keyword>
<dbReference type="EMBL" id="JMKJ01000521">
    <property type="protein sequence ID" value="KGG50769.1"/>
    <property type="molecule type" value="Genomic_DNA"/>
</dbReference>
<organism evidence="4 5">
    <name type="scientific">Mitosporidium daphniae</name>
    <dbReference type="NCBI Taxonomy" id="1485682"/>
    <lineage>
        <taxon>Eukaryota</taxon>
        <taxon>Fungi</taxon>
        <taxon>Fungi incertae sedis</taxon>
        <taxon>Microsporidia</taxon>
        <taxon>Mitosporidium</taxon>
    </lineage>
</organism>
<dbReference type="EC" id="2.7.7.49" evidence="1"/>
<dbReference type="Proteomes" id="UP000029725">
    <property type="component" value="Unassembled WGS sequence"/>
</dbReference>
<dbReference type="GO" id="GO:0070034">
    <property type="term" value="F:telomerase RNA binding"/>
    <property type="evidence" value="ECO:0007669"/>
    <property type="project" value="TreeGrafter"/>
</dbReference>
<keyword evidence="2" id="KW-0732">Signal</keyword>
<keyword evidence="1" id="KW-0808">Transferase</keyword>
<reference evidence="4 5" key="1">
    <citation type="submission" date="2014-04" db="EMBL/GenBank/DDBJ databases">
        <title>A new species of microsporidia sheds light on the evolution of extreme parasitism.</title>
        <authorList>
            <person name="Haag K.L."/>
            <person name="James T.Y."/>
            <person name="Larsson R."/>
            <person name="Schaer T.M."/>
            <person name="Refardt D."/>
            <person name="Pombert J.-F."/>
            <person name="Ebert D."/>
        </authorList>
    </citation>
    <scope>NUCLEOTIDE SEQUENCE [LARGE SCALE GENOMIC DNA]</scope>
    <source>
        <strain evidence="4 5">UGP3</strain>
        <tissue evidence="4">Spores</tissue>
    </source>
</reference>
<comment type="similarity">
    <text evidence="1">Belongs to the reverse transcriptase family. Telomerase subfamily.</text>
</comment>
<dbReference type="GO" id="GO:0046872">
    <property type="term" value="F:metal ion binding"/>
    <property type="evidence" value="ECO:0007669"/>
    <property type="project" value="UniProtKB-KW"/>
</dbReference>
<name>A0A098VPN0_9MICR</name>
<evidence type="ECO:0000256" key="1">
    <source>
        <dbReference type="RuleBase" id="RU365061"/>
    </source>
</evidence>
<evidence type="ECO:0000313" key="5">
    <source>
        <dbReference type="Proteomes" id="UP000029725"/>
    </source>
</evidence>
<keyword evidence="1" id="KW-0460">Magnesium</keyword>
<dbReference type="PANTHER" id="PTHR12066:SF0">
    <property type="entry name" value="TELOMERASE REVERSE TRANSCRIPTASE"/>
    <property type="match status" value="1"/>
</dbReference>
<dbReference type="OrthoDB" id="289721at2759"/>
<dbReference type="GO" id="GO:0000781">
    <property type="term" value="C:chromosome, telomeric region"/>
    <property type="evidence" value="ECO:0007669"/>
    <property type="project" value="UniProtKB-SubCell"/>
</dbReference>
<evidence type="ECO:0000256" key="2">
    <source>
        <dbReference type="SAM" id="SignalP"/>
    </source>
</evidence>
<feature type="chain" id="PRO_5001950561" description="Telomerase reverse transcriptase" evidence="2">
    <location>
        <begin position="21"/>
        <end position="334"/>
    </location>
</feature>
<sequence>MLGWKSANLAVFASLGCTLGLVEMSLHELKDGSTSVSGTHAIESFYPNTAVSFLLSECRFSSLHSMYACSDKLYLRLGDAIFSFFLVEFSMFFKMPNDVWLQIADHELAPSVLRLVPTGNGKKLRGVVNMGRRASKLAYNGSAVQLEVGYHYKLLGNLFSVLSYEKVPFFVLGLDEVSSKLQRFRSTMKNMNVSSSCRLFAAKVDVKSCYDTICHQKLLKEAIKFSSPSGYKLFRWASIKLLAPGKFKRAFHKNALAGSSVNDPVEWLQFTNGLKSCVVVQQLNFGSSFLETSKLISVLKRHIRQHLVYIHGDGYYKQLVGIPQGSVLSSLLCR</sequence>
<dbReference type="PANTHER" id="PTHR12066">
    <property type="entry name" value="TELOMERASE REVERSE TRANSCRIPTASE"/>
    <property type="match status" value="1"/>
</dbReference>
<evidence type="ECO:0000313" key="4">
    <source>
        <dbReference type="EMBL" id="KGG50769.1"/>
    </source>
</evidence>
<keyword evidence="1 4" id="KW-0695">RNA-directed DNA polymerase</keyword>
<gene>
    <name evidence="4" type="ORF">DI09_56p70</name>
</gene>
<dbReference type="GO" id="GO:0007004">
    <property type="term" value="P:telomere maintenance via telomerase"/>
    <property type="evidence" value="ECO:0007669"/>
    <property type="project" value="TreeGrafter"/>
</dbReference>
<evidence type="ECO:0000259" key="3">
    <source>
        <dbReference type="PROSITE" id="PS50878"/>
    </source>
</evidence>
<dbReference type="RefSeq" id="XP_013237213.1">
    <property type="nucleotide sequence ID" value="XM_013381759.1"/>
</dbReference>
<dbReference type="GeneID" id="25260348"/>
<feature type="domain" description="Reverse transcriptase" evidence="3">
    <location>
        <begin position="97"/>
        <end position="334"/>
    </location>
</feature>
<accession>A0A098VPN0</accession>
<dbReference type="GO" id="GO:0042162">
    <property type="term" value="F:telomeric DNA binding"/>
    <property type="evidence" value="ECO:0007669"/>
    <property type="project" value="TreeGrafter"/>
</dbReference>
<dbReference type="PROSITE" id="PS51257">
    <property type="entry name" value="PROKAR_LIPOPROTEIN"/>
    <property type="match status" value="1"/>
</dbReference>
<dbReference type="GO" id="GO:0000333">
    <property type="term" value="C:telomerase catalytic core complex"/>
    <property type="evidence" value="ECO:0007669"/>
    <property type="project" value="TreeGrafter"/>
</dbReference>